<evidence type="ECO:0000256" key="1">
    <source>
        <dbReference type="SAM" id="Phobius"/>
    </source>
</evidence>
<gene>
    <name evidence="2" type="ORF">ODALV1_LOCUS23081</name>
</gene>
<feature type="transmembrane region" description="Helical" evidence="1">
    <location>
        <begin position="243"/>
        <end position="264"/>
    </location>
</feature>
<keyword evidence="3" id="KW-1185">Reference proteome</keyword>
<proteinExistence type="predicted"/>
<evidence type="ECO:0000313" key="3">
    <source>
        <dbReference type="Proteomes" id="UP001642540"/>
    </source>
</evidence>
<keyword evidence="1" id="KW-0472">Membrane</keyword>
<keyword evidence="1" id="KW-0812">Transmembrane</keyword>
<evidence type="ECO:0008006" key="4">
    <source>
        <dbReference type="Google" id="ProtNLM"/>
    </source>
</evidence>
<feature type="transmembrane region" description="Helical" evidence="1">
    <location>
        <begin position="31"/>
        <end position="50"/>
    </location>
</feature>
<feature type="transmembrane region" description="Helical" evidence="1">
    <location>
        <begin position="96"/>
        <end position="121"/>
    </location>
</feature>
<evidence type="ECO:0000313" key="2">
    <source>
        <dbReference type="EMBL" id="CAL8129325.1"/>
    </source>
</evidence>
<protein>
    <recommendedName>
        <fullName evidence="4">Odorant receptor</fullName>
    </recommendedName>
</protein>
<feature type="transmembrane region" description="Helical" evidence="1">
    <location>
        <begin position="220"/>
        <end position="237"/>
    </location>
</feature>
<comment type="caution">
    <text evidence="2">The sequence shown here is derived from an EMBL/GenBank/DDBJ whole genome shotgun (WGS) entry which is preliminary data.</text>
</comment>
<organism evidence="2 3">
    <name type="scientific">Orchesella dallaii</name>
    <dbReference type="NCBI Taxonomy" id="48710"/>
    <lineage>
        <taxon>Eukaryota</taxon>
        <taxon>Metazoa</taxon>
        <taxon>Ecdysozoa</taxon>
        <taxon>Arthropoda</taxon>
        <taxon>Hexapoda</taxon>
        <taxon>Collembola</taxon>
        <taxon>Entomobryomorpha</taxon>
        <taxon>Entomobryoidea</taxon>
        <taxon>Orchesellidae</taxon>
        <taxon>Orchesellinae</taxon>
        <taxon>Orchesella</taxon>
    </lineage>
</organism>
<keyword evidence="1" id="KW-1133">Transmembrane helix</keyword>
<dbReference type="Proteomes" id="UP001642540">
    <property type="component" value="Unassembled WGS sequence"/>
</dbReference>
<sequence>MTAPALFGICGMRFAANVLYPSVVAKTEQTTLLIVVALLLYVLMIEVILFKHGNVIAKMTNKHSEFERKNFYANMVPRNNNRVWEIKESLNSTFDWVGLFLLLLAVVAKPTVGLMVFLLVYTNNDPFFFVSLGMSSNSSDACHSIYFDCFRYFVQLTIAGYHSQSMITAFICLTSNVITVRQNLKRTFRMGIGTRSFILYRQLQVAFAIKTALGRDASQLVLSTIFMNVMIFTVVVVKGLRMLPLFLFLFVLLMLIATIVYLLIVMKYMTEYYEFSNNGLIYWKTEVAFRHQAIRQTKHMKYMKKVLKSFRHIGVPVGDVGIVDTDLKTNYLAKSLEFTMNAVLVTK</sequence>
<reference evidence="2 3" key="1">
    <citation type="submission" date="2024-08" db="EMBL/GenBank/DDBJ databases">
        <authorList>
            <person name="Cucini C."/>
            <person name="Frati F."/>
        </authorList>
    </citation>
    <scope>NUCLEOTIDE SEQUENCE [LARGE SCALE GENOMIC DNA]</scope>
</reference>
<accession>A0ABP1RK03</accession>
<dbReference type="EMBL" id="CAXLJM020000076">
    <property type="protein sequence ID" value="CAL8129325.1"/>
    <property type="molecule type" value="Genomic_DNA"/>
</dbReference>
<name>A0ABP1RK03_9HEXA</name>
<feature type="transmembrane region" description="Helical" evidence="1">
    <location>
        <begin position="161"/>
        <end position="180"/>
    </location>
</feature>